<evidence type="ECO:0000256" key="1">
    <source>
        <dbReference type="SAM" id="MobiDB-lite"/>
    </source>
</evidence>
<evidence type="ECO:0000256" key="2">
    <source>
        <dbReference type="SAM" id="SignalP"/>
    </source>
</evidence>
<dbReference type="AlphaFoldDB" id="A0A3M2M5I5"/>
<gene>
    <name evidence="4" type="ORF">EBO15_14290</name>
</gene>
<keyword evidence="2" id="KW-0732">Signal</keyword>
<dbReference type="EMBL" id="RFFG01000021">
    <property type="protein sequence ID" value="RMI44083.1"/>
    <property type="molecule type" value="Genomic_DNA"/>
</dbReference>
<dbReference type="InterPro" id="IPR012334">
    <property type="entry name" value="Pectin_lyas_fold"/>
</dbReference>
<keyword evidence="5" id="KW-1185">Reference proteome</keyword>
<dbReference type="RefSeq" id="WP_122194860.1">
    <property type="nucleotide sequence ID" value="NZ_JBHSKC010000025.1"/>
</dbReference>
<sequence>MRTRFLLSLGLTALATTALGTTALTAAPASADSPRADHYVDCSAPSDGQGTARSPWNTLASVNAHAFGPGDRILFKRGATCTGTFAPQGSGRQGSPIRAGAYGSGSARPVIAGAGAPDAVVLHDQQYWEIRDLEVTNTAATPGKRRGVRVSGGDAGTLRHIVLSGLNIHDVNGDDSKDVGGSAGIIVWVEGTTTPTVFDDLRITGNTVAHADRSGIFLFSTWNRSGWGGGERGAYHPWTRVAVSGNTVSDIGGDGIVVGNVKGATVEHNRVDGFQKRSAGYSAGLWTHNSDDVVLQYNEVSGGRTTRDGMAFDVDQDAYGTVFQYNYSHDNEGGFLLLCNADGAIKDAVVRYNVSVNDRFRGVENCGGTIDSAAIYNNTFYIGDGVSQNVVNENNTNLRNVTFANNIVVKEGAGTAALKLMSGGYQVRNNLLNGLSAPSGATGTITGGARLAAPGGTSAADYRVLRGSAALRAGITIADNGGRDYFGNHVPRTCVPDVGAHQLRSGC</sequence>
<proteinExistence type="predicted"/>
<dbReference type="SMART" id="SM00710">
    <property type="entry name" value="PbH1"/>
    <property type="match status" value="8"/>
</dbReference>
<feature type="region of interest" description="Disordered" evidence="1">
    <location>
        <begin position="30"/>
        <end position="55"/>
    </location>
</feature>
<organism evidence="4 5">
    <name type="scientific">Actinomadura harenae</name>
    <dbReference type="NCBI Taxonomy" id="2483351"/>
    <lineage>
        <taxon>Bacteria</taxon>
        <taxon>Bacillati</taxon>
        <taxon>Actinomycetota</taxon>
        <taxon>Actinomycetes</taxon>
        <taxon>Streptosporangiales</taxon>
        <taxon>Thermomonosporaceae</taxon>
        <taxon>Actinomadura</taxon>
    </lineage>
</organism>
<dbReference type="InterPro" id="IPR006626">
    <property type="entry name" value="PbH1"/>
</dbReference>
<evidence type="ECO:0000313" key="4">
    <source>
        <dbReference type="EMBL" id="RMI44083.1"/>
    </source>
</evidence>
<protein>
    <recommendedName>
        <fullName evidence="3">Right handed beta helix domain-containing protein</fullName>
    </recommendedName>
</protein>
<name>A0A3M2M5I5_9ACTN</name>
<dbReference type="InterPro" id="IPR011050">
    <property type="entry name" value="Pectin_lyase_fold/virulence"/>
</dbReference>
<evidence type="ECO:0000313" key="5">
    <source>
        <dbReference type="Proteomes" id="UP000282674"/>
    </source>
</evidence>
<dbReference type="InterPro" id="IPR039448">
    <property type="entry name" value="Beta_helix"/>
</dbReference>
<evidence type="ECO:0000259" key="3">
    <source>
        <dbReference type="Pfam" id="PF13229"/>
    </source>
</evidence>
<dbReference type="SUPFAM" id="SSF51126">
    <property type="entry name" value="Pectin lyase-like"/>
    <property type="match status" value="2"/>
</dbReference>
<feature type="domain" description="Right handed beta helix" evidence="3">
    <location>
        <begin position="201"/>
        <end position="380"/>
    </location>
</feature>
<accession>A0A3M2M5I5</accession>
<feature type="signal peptide" evidence="2">
    <location>
        <begin position="1"/>
        <end position="26"/>
    </location>
</feature>
<comment type="caution">
    <text evidence="4">The sequence shown here is derived from an EMBL/GenBank/DDBJ whole genome shotgun (WGS) entry which is preliminary data.</text>
</comment>
<dbReference type="Gene3D" id="2.160.20.10">
    <property type="entry name" value="Single-stranded right-handed beta-helix, Pectin lyase-like"/>
    <property type="match status" value="1"/>
</dbReference>
<dbReference type="Proteomes" id="UP000282674">
    <property type="component" value="Unassembled WGS sequence"/>
</dbReference>
<dbReference type="Pfam" id="PF13229">
    <property type="entry name" value="Beta_helix"/>
    <property type="match status" value="1"/>
</dbReference>
<feature type="compositionally biased region" description="Polar residues" evidence="1">
    <location>
        <begin position="46"/>
        <end position="55"/>
    </location>
</feature>
<reference evidence="4 5" key="1">
    <citation type="submission" date="2018-10" db="EMBL/GenBank/DDBJ databases">
        <title>Isolation from soil.</title>
        <authorList>
            <person name="Hu J."/>
        </authorList>
    </citation>
    <scope>NUCLEOTIDE SEQUENCE [LARGE SCALE GENOMIC DNA]</scope>
    <source>
        <strain evidence="4 5">NEAU-Ht49</strain>
    </source>
</reference>
<dbReference type="OrthoDB" id="3333873at2"/>
<feature type="chain" id="PRO_5039254881" description="Right handed beta helix domain-containing protein" evidence="2">
    <location>
        <begin position="27"/>
        <end position="507"/>
    </location>
</feature>